<comment type="caution">
    <text evidence="1">The sequence shown here is derived from an EMBL/GenBank/DDBJ whole genome shotgun (WGS) entry which is preliminary data.</text>
</comment>
<evidence type="ECO:0008006" key="3">
    <source>
        <dbReference type="Google" id="ProtNLM"/>
    </source>
</evidence>
<name>A0AAU9TNR8_EUPED</name>
<reference evidence="1" key="1">
    <citation type="submission" date="2022-03" db="EMBL/GenBank/DDBJ databases">
        <authorList>
            <person name="Tunstrom K."/>
        </authorList>
    </citation>
    <scope>NUCLEOTIDE SEQUENCE</scope>
</reference>
<dbReference type="EMBL" id="CAKOGL010000006">
    <property type="protein sequence ID" value="CAH2087396.1"/>
    <property type="molecule type" value="Genomic_DNA"/>
</dbReference>
<gene>
    <name evidence="1" type="ORF">EEDITHA_LOCUS3664</name>
</gene>
<keyword evidence="2" id="KW-1185">Reference proteome</keyword>
<proteinExistence type="predicted"/>
<organism evidence="1 2">
    <name type="scientific">Euphydryas editha</name>
    <name type="common">Edith's checkerspot</name>
    <dbReference type="NCBI Taxonomy" id="104508"/>
    <lineage>
        <taxon>Eukaryota</taxon>
        <taxon>Metazoa</taxon>
        <taxon>Ecdysozoa</taxon>
        <taxon>Arthropoda</taxon>
        <taxon>Hexapoda</taxon>
        <taxon>Insecta</taxon>
        <taxon>Pterygota</taxon>
        <taxon>Neoptera</taxon>
        <taxon>Endopterygota</taxon>
        <taxon>Lepidoptera</taxon>
        <taxon>Glossata</taxon>
        <taxon>Ditrysia</taxon>
        <taxon>Papilionoidea</taxon>
        <taxon>Nymphalidae</taxon>
        <taxon>Nymphalinae</taxon>
        <taxon>Euphydryas</taxon>
    </lineage>
</organism>
<sequence>MDKLTPEQCLQIVENFYQNNGSVRQIYRAFRPFYGVHNHKRLIRIIMERYRTTFTLNDNVHPVRCRIVHTEEAVAAVQESIEEDTNQSIGRRS</sequence>
<evidence type="ECO:0000313" key="2">
    <source>
        <dbReference type="Proteomes" id="UP001153954"/>
    </source>
</evidence>
<dbReference type="Proteomes" id="UP001153954">
    <property type="component" value="Unassembled WGS sequence"/>
</dbReference>
<protein>
    <recommendedName>
        <fullName evidence="3">DUF4817 domain-containing protein</fullName>
    </recommendedName>
</protein>
<accession>A0AAU9TNR8</accession>
<evidence type="ECO:0000313" key="1">
    <source>
        <dbReference type="EMBL" id="CAH2087396.1"/>
    </source>
</evidence>
<dbReference type="AlphaFoldDB" id="A0AAU9TNR8"/>